<evidence type="ECO:0000313" key="2">
    <source>
        <dbReference type="EMBL" id="KAK5915470.1"/>
    </source>
</evidence>
<comment type="caution">
    <text evidence="2">The sequence shown here is derived from an EMBL/GenBank/DDBJ whole genome shotgun (WGS) entry which is preliminary data.</text>
</comment>
<dbReference type="AlphaFoldDB" id="A0AAN8D2P1"/>
<sequence>MGITALLTQQEENQERTHVGKSTSQQKQKTKCKQGVKLRVKNFLAKRFAKAWIHRMVVKLTNKFHPEPKAETTKSLMSSVSALLMTEGGAKGGKEISVFKRFKDFSSVKHLVFIEALTDMLYRHIASGMSHSDFQSLSGTRPTGTLLVPQVHINMHAEIRKQAWHFGALMSWFVNTQVPTQSQRVQQGPDTLFQSEALVERGEALEQATLSK</sequence>
<proteinExistence type="predicted"/>
<feature type="compositionally biased region" description="Polar residues" evidence="1">
    <location>
        <begin position="1"/>
        <end position="11"/>
    </location>
</feature>
<protein>
    <submittedName>
        <fullName evidence="2">Uncharacterized protein</fullName>
    </submittedName>
</protein>
<keyword evidence="3" id="KW-1185">Reference proteome</keyword>
<reference evidence="2 3" key="1">
    <citation type="journal article" date="2023" name="Mol. Biol. Evol.">
        <title>Genomics of Secondarily Temperate Adaptation in the Only Non-Antarctic Icefish.</title>
        <authorList>
            <person name="Rivera-Colon A.G."/>
            <person name="Rayamajhi N."/>
            <person name="Minhas B.F."/>
            <person name="Madrigal G."/>
            <person name="Bilyk K.T."/>
            <person name="Yoon V."/>
            <person name="Hune M."/>
            <person name="Gregory S."/>
            <person name="Cheng C.H.C."/>
            <person name="Catchen J.M."/>
        </authorList>
    </citation>
    <scope>NUCLEOTIDE SEQUENCE [LARGE SCALE GENOMIC DNA]</scope>
    <source>
        <strain evidence="2">JC2023a</strain>
    </source>
</reference>
<name>A0AAN8D2P1_9TELE</name>
<organism evidence="2 3">
    <name type="scientific">Champsocephalus esox</name>
    <name type="common">pike icefish</name>
    <dbReference type="NCBI Taxonomy" id="159716"/>
    <lineage>
        <taxon>Eukaryota</taxon>
        <taxon>Metazoa</taxon>
        <taxon>Chordata</taxon>
        <taxon>Craniata</taxon>
        <taxon>Vertebrata</taxon>
        <taxon>Euteleostomi</taxon>
        <taxon>Actinopterygii</taxon>
        <taxon>Neopterygii</taxon>
        <taxon>Teleostei</taxon>
        <taxon>Neoteleostei</taxon>
        <taxon>Acanthomorphata</taxon>
        <taxon>Eupercaria</taxon>
        <taxon>Perciformes</taxon>
        <taxon>Notothenioidei</taxon>
        <taxon>Channichthyidae</taxon>
        <taxon>Champsocephalus</taxon>
    </lineage>
</organism>
<evidence type="ECO:0000313" key="3">
    <source>
        <dbReference type="Proteomes" id="UP001335648"/>
    </source>
</evidence>
<gene>
    <name evidence="2" type="ORF">CesoFtcFv8_001056</name>
</gene>
<accession>A0AAN8D2P1</accession>
<evidence type="ECO:0000256" key="1">
    <source>
        <dbReference type="SAM" id="MobiDB-lite"/>
    </source>
</evidence>
<feature type="region of interest" description="Disordered" evidence="1">
    <location>
        <begin position="1"/>
        <end position="30"/>
    </location>
</feature>
<dbReference type="Proteomes" id="UP001335648">
    <property type="component" value="Unassembled WGS sequence"/>
</dbReference>
<dbReference type="EMBL" id="JAULUE010002046">
    <property type="protein sequence ID" value="KAK5915470.1"/>
    <property type="molecule type" value="Genomic_DNA"/>
</dbReference>